<comment type="pathway">
    <text evidence="1">Cofactor biosynthesis; (R)-pantothenate biosynthesis; (R)-pantothenate from (R)-pantoate and beta-alanine: step 1/1.</text>
</comment>
<dbReference type="GO" id="GO:0004592">
    <property type="term" value="F:pantoate-beta-alanine ligase activity"/>
    <property type="evidence" value="ECO:0007669"/>
    <property type="project" value="UniProtKB-EC"/>
</dbReference>
<feature type="compositionally biased region" description="Polar residues" evidence="12">
    <location>
        <begin position="413"/>
        <end position="429"/>
    </location>
</feature>
<dbReference type="EMBL" id="JAPDRK010000019">
    <property type="protein sequence ID" value="KAJ9604430.1"/>
    <property type="molecule type" value="Genomic_DNA"/>
</dbReference>
<sequence>MERVALRSAPLRTLRSKWTRTLPLRRYESSSIILSNDGSTINKPHFHVFRHVNELRSVRRQLLIRGETVGFVPTMGALHDGHLSLIRTALRENHHVFVSIFVNPTQFAIHEDLDSYPMTWEDDLAKLKKVEDEHLQNVKDTNNWNPSTIRGIFAPTVKTMYPTLPPTSDIAGQGSFVTITPLGSELEGASRPIFFRGVATVCTKLFNIVQPERVYFGQKDIQQSVLIKRMVRDFLIPTQVRVVPTVREASGLAMSSRNVYLGDRRREDVSVLSRALFAARDLYHSGVMQVGRLRNAAFDTFLEDAKKARSDGRVGPSCRLDVDYIAMSGADTMATIKDDEELNPSVGAILSAAMIVSPVDNPKTQEELNQRSVRLIDNVILEPKVDEKTRRERRQQAATRNGMTKQASEERASTLTANQETMQTNTPKQRTFRKIRPIPKMTELLRFHQAQGSIIQSPPAAKKGLDPVLEEEDINSPPSAESWWSESETQTVPMAEESK</sequence>
<feature type="compositionally biased region" description="Low complexity" evidence="12">
    <location>
        <begin position="476"/>
        <end position="488"/>
    </location>
</feature>
<dbReference type="CDD" id="cd00560">
    <property type="entry name" value="PanC"/>
    <property type="match status" value="1"/>
</dbReference>
<dbReference type="InterPro" id="IPR042176">
    <property type="entry name" value="Pantoate_ligase_C"/>
</dbReference>
<evidence type="ECO:0000256" key="7">
    <source>
        <dbReference type="ARBA" id="ARBA00022741"/>
    </source>
</evidence>
<protein>
    <recommendedName>
        <fullName evidence="4">Pantoate--beta-alanine ligase</fullName>
        <ecNumber evidence="3">6.3.2.1</ecNumber>
    </recommendedName>
    <alternativeName>
        <fullName evidence="10">Pantoate-activating enzyme</fullName>
    </alternativeName>
    <alternativeName>
        <fullName evidence="9">Pantothenate synthetase</fullName>
    </alternativeName>
</protein>
<dbReference type="InterPro" id="IPR014729">
    <property type="entry name" value="Rossmann-like_a/b/a_fold"/>
</dbReference>
<organism evidence="13 14">
    <name type="scientific">Cladophialophora chaetospira</name>
    <dbReference type="NCBI Taxonomy" id="386627"/>
    <lineage>
        <taxon>Eukaryota</taxon>
        <taxon>Fungi</taxon>
        <taxon>Dikarya</taxon>
        <taxon>Ascomycota</taxon>
        <taxon>Pezizomycotina</taxon>
        <taxon>Eurotiomycetes</taxon>
        <taxon>Chaetothyriomycetidae</taxon>
        <taxon>Chaetothyriales</taxon>
        <taxon>Herpotrichiellaceae</taxon>
        <taxon>Cladophialophora</taxon>
    </lineage>
</organism>
<evidence type="ECO:0000256" key="11">
    <source>
        <dbReference type="ARBA" id="ARBA00048258"/>
    </source>
</evidence>
<evidence type="ECO:0000256" key="4">
    <source>
        <dbReference type="ARBA" id="ARBA00015647"/>
    </source>
</evidence>
<dbReference type="NCBIfam" id="TIGR00018">
    <property type="entry name" value="panC"/>
    <property type="match status" value="1"/>
</dbReference>
<evidence type="ECO:0000313" key="14">
    <source>
        <dbReference type="Proteomes" id="UP001172673"/>
    </source>
</evidence>
<evidence type="ECO:0000256" key="3">
    <source>
        <dbReference type="ARBA" id="ARBA00012219"/>
    </source>
</evidence>
<accession>A0AA39CDK7</accession>
<evidence type="ECO:0000256" key="8">
    <source>
        <dbReference type="ARBA" id="ARBA00022840"/>
    </source>
</evidence>
<keyword evidence="8" id="KW-0067">ATP-binding</keyword>
<keyword evidence="6" id="KW-0566">Pantothenate biosynthesis</keyword>
<dbReference type="AlphaFoldDB" id="A0AA39CDK7"/>
<reference evidence="13" key="1">
    <citation type="submission" date="2022-10" db="EMBL/GenBank/DDBJ databases">
        <title>Culturing micro-colonial fungi from biological soil crusts in the Mojave desert and describing Neophaeococcomyces mojavensis, and introducing the new genera and species Taxawa tesnikishii.</title>
        <authorList>
            <person name="Kurbessoian T."/>
            <person name="Stajich J.E."/>
        </authorList>
    </citation>
    <scope>NUCLEOTIDE SEQUENCE</scope>
    <source>
        <strain evidence="13">TK_41</strain>
    </source>
</reference>
<dbReference type="PANTHER" id="PTHR21299:SF1">
    <property type="entry name" value="PANTOATE--BETA-ALANINE LIGASE"/>
    <property type="match status" value="1"/>
</dbReference>
<dbReference type="GO" id="GO:0015940">
    <property type="term" value="P:pantothenate biosynthetic process"/>
    <property type="evidence" value="ECO:0007669"/>
    <property type="project" value="UniProtKB-KW"/>
</dbReference>
<keyword evidence="5 13" id="KW-0436">Ligase</keyword>
<feature type="region of interest" description="Disordered" evidence="12">
    <location>
        <begin position="454"/>
        <end position="499"/>
    </location>
</feature>
<dbReference type="Pfam" id="PF02569">
    <property type="entry name" value="Pantoate_ligase"/>
    <property type="match status" value="1"/>
</dbReference>
<dbReference type="PANTHER" id="PTHR21299">
    <property type="entry name" value="CYTIDYLATE KINASE/PANTOATE-BETA-ALANINE LIGASE"/>
    <property type="match status" value="1"/>
</dbReference>
<dbReference type="HAMAP" id="MF_00158">
    <property type="entry name" value="PanC"/>
    <property type="match status" value="1"/>
</dbReference>
<dbReference type="Gene3D" id="3.40.50.620">
    <property type="entry name" value="HUPs"/>
    <property type="match status" value="1"/>
</dbReference>
<feature type="region of interest" description="Disordered" evidence="12">
    <location>
        <begin position="386"/>
        <end position="430"/>
    </location>
</feature>
<name>A0AA39CDK7_9EURO</name>
<dbReference type="Gene3D" id="3.30.1300.10">
    <property type="entry name" value="Pantoate-beta-alanine ligase, C-terminal domain"/>
    <property type="match status" value="1"/>
</dbReference>
<evidence type="ECO:0000256" key="1">
    <source>
        <dbReference type="ARBA" id="ARBA00004990"/>
    </source>
</evidence>
<dbReference type="GO" id="GO:0005524">
    <property type="term" value="F:ATP binding"/>
    <property type="evidence" value="ECO:0007669"/>
    <property type="project" value="UniProtKB-KW"/>
</dbReference>
<evidence type="ECO:0000256" key="9">
    <source>
        <dbReference type="ARBA" id="ARBA00029902"/>
    </source>
</evidence>
<evidence type="ECO:0000313" key="13">
    <source>
        <dbReference type="EMBL" id="KAJ9604430.1"/>
    </source>
</evidence>
<comment type="caution">
    <text evidence="13">The sequence shown here is derived from an EMBL/GenBank/DDBJ whole genome shotgun (WGS) entry which is preliminary data.</text>
</comment>
<proteinExistence type="inferred from homology"/>
<keyword evidence="7" id="KW-0547">Nucleotide-binding</keyword>
<evidence type="ECO:0000256" key="5">
    <source>
        <dbReference type="ARBA" id="ARBA00022598"/>
    </source>
</evidence>
<evidence type="ECO:0000256" key="12">
    <source>
        <dbReference type="SAM" id="MobiDB-lite"/>
    </source>
</evidence>
<evidence type="ECO:0000256" key="6">
    <source>
        <dbReference type="ARBA" id="ARBA00022655"/>
    </source>
</evidence>
<dbReference type="FunFam" id="3.40.50.620:FF:000013">
    <property type="entry name" value="Pantothenate synthetase"/>
    <property type="match status" value="1"/>
</dbReference>
<dbReference type="InterPro" id="IPR003721">
    <property type="entry name" value="Pantoate_ligase"/>
</dbReference>
<gene>
    <name evidence="13" type="primary">pan6</name>
    <name evidence="13" type="ORF">H2200_011266</name>
</gene>
<evidence type="ECO:0000256" key="2">
    <source>
        <dbReference type="ARBA" id="ARBA00009256"/>
    </source>
</evidence>
<keyword evidence="14" id="KW-1185">Reference proteome</keyword>
<evidence type="ECO:0000256" key="10">
    <source>
        <dbReference type="ARBA" id="ARBA00032806"/>
    </source>
</evidence>
<dbReference type="SUPFAM" id="SSF52374">
    <property type="entry name" value="Nucleotidylyl transferase"/>
    <property type="match status" value="1"/>
</dbReference>
<comment type="similarity">
    <text evidence="2">Belongs to the pantothenate synthetase family.</text>
</comment>
<comment type="catalytic activity">
    <reaction evidence="11">
        <text>(R)-pantoate + beta-alanine + ATP = (R)-pantothenate + AMP + diphosphate + H(+)</text>
        <dbReference type="Rhea" id="RHEA:10912"/>
        <dbReference type="ChEBI" id="CHEBI:15378"/>
        <dbReference type="ChEBI" id="CHEBI:15980"/>
        <dbReference type="ChEBI" id="CHEBI:29032"/>
        <dbReference type="ChEBI" id="CHEBI:30616"/>
        <dbReference type="ChEBI" id="CHEBI:33019"/>
        <dbReference type="ChEBI" id="CHEBI:57966"/>
        <dbReference type="ChEBI" id="CHEBI:456215"/>
        <dbReference type="EC" id="6.3.2.1"/>
    </reaction>
</comment>
<dbReference type="EC" id="6.3.2.1" evidence="3"/>
<dbReference type="Proteomes" id="UP001172673">
    <property type="component" value="Unassembled WGS sequence"/>
</dbReference>